<organism evidence="3 4">
    <name type="scientific">Paramecium tetraurelia</name>
    <dbReference type="NCBI Taxonomy" id="5888"/>
    <lineage>
        <taxon>Eukaryota</taxon>
        <taxon>Sar</taxon>
        <taxon>Alveolata</taxon>
        <taxon>Ciliophora</taxon>
        <taxon>Intramacronucleata</taxon>
        <taxon>Oligohymenophorea</taxon>
        <taxon>Peniculida</taxon>
        <taxon>Parameciidae</taxon>
        <taxon>Paramecium</taxon>
    </lineage>
</organism>
<dbReference type="InterPro" id="IPR025715">
    <property type="entry name" value="FoP_C"/>
</dbReference>
<name>A0E0Z3_PARTE</name>
<sequence>MIVITIINVNGILQTIHYIADRRPFKRSFRFKKSGKFDSFRTGKRRFRKLSENKGENLENKLDKQLEQYKSGQQVVGNSASSKLDNALDSYFSRKGSNTKENNLDRELESYWKKNN</sequence>
<dbReference type="AlphaFoldDB" id="A0E0Z3"/>
<evidence type="ECO:0000313" key="4">
    <source>
        <dbReference type="Proteomes" id="UP000000600"/>
    </source>
</evidence>
<feature type="domain" description="Chromatin target of PRMT1 protein C-terminal" evidence="2">
    <location>
        <begin position="31"/>
        <end position="95"/>
    </location>
</feature>
<dbReference type="GeneID" id="5042142"/>
<evidence type="ECO:0000259" key="2">
    <source>
        <dbReference type="Pfam" id="PF13865"/>
    </source>
</evidence>
<evidence type="ECO:0000313" key="3">
    <source>
        <dbReference type="EMBL" id="CAK88960.1"/>
    </source>
</evidence>
<accession>A0E0Z3</accession>
<protein>
    <recommendedName>
        <fullName evidence="2">Chromatin target of PRMT1 protein C-terminal domain-containing protein</fullName>
    </recommendedName>
</protein>
<dbReference type="FunCoup" id="A0E0Z3">
    <property type="interactions" value="14"/>
</dbReference>
<evidence type="ECO:0000256" key="1">
    <source>
        <dbReference type="ARBA" id="ARBA00022884"/>
    </source>
</evidence>
<proteinExistence type="predicted"/>
<dbReference type="Proteomes" id="UP000000600">
    <property type="component" value="Unassembled WGS sequence"/>
</dbReference>
<dbReference type="RefSeq" id="XP_001456357.1">
    <property type="nucleotide sequence ID" value="XM_001456320.2"/>
</dbReference>
<keyword evidence="4" id="KW-1185">Reference proteome</keyword>
<dbReference type="HOGENOM" id="CLU_2101683_0_0_1"/>
<dbReference type="EMBL" id="CT868652">
    <property type="protein sequence ID" value="CAK88960.1"/>
    <property type="molecule type" value="Genomic_DNA"/>
</dbReference>
<reference evidence="3 4" key="1">
    <citation type="journal article" date="2006" name="Nature">
        <title>Global trends of whole-genome duplications revealed by the ciliate Paramecium tetraurelia.</title>
        <authorList>
            <consortium name="Genoscope"/>
            <person name="Aury J.-M."/>
            <person name="Jaillon O."/>
            <person name="Duret L."/>
            <person name="Noel B."/>
            <person name="Jubin C."/>
            <person name="Porcel B.M."/>
            <person name="Segurens B."/>
            <person name="Daubin V."/>
            <person name="Anthouard V."/>
            <person name="Aiach N."/>
            <person name="Arnaiz O."/>
            <person name="Billaut A."/>
            <person name="Beisson J."/>
            <person name="Blanc I."/>
            <person name="Bouhouche K."/>
            <person name="Camara F."/>
            <person name="Duharcourt S."/>
            <person name="Guigo R."/>
            <person name="Gogendeau D."/>
            <person name="Katinka M."/>
            <person name="Keller A.-M."/>
            <person name="Kissmehl R."/>
            <person name="Klotz C."/>
            <person name="Koll F."/>
            <person name="Le Moue A."/>
            <person name="Lepere C."/>
            <person name="Malinsky S."/>
            <person name="Nowacki M."/>
            <person name="Nowak J.K."/>
            <person name="Plattner H."/>
            <person name="Poulain J."/>
            <person name="Ruiz F."/>
            <person name="Serrano V."/>
            <person name="Zagulski M."/>
            <person name="Dessen P."/>
            <person name="Betermier M."/>
            <person name="Weissenbach J."/>
            <person name="Scarpelli C."/>
            <person name="Schachter V."/>
            <person name="Sperling L."/>
            <person name="Meyer E."/>
            <person name="Cohen J."/>
            <person name="Wincker P."/>
        </authorList>
    </citation>
    <scope>NUCLEOTIDE SEQUENCE [LARGE SCALE GENOMIC DNA]</scope>
    <source>
        <strain evidence="3 4">Stock d4-2</strain>
    </source>
</reference>
<dbReference type="InParanoid" id="A0E0Z3"/>
<dbReference type="GO" id="GO:0003723">
    <property type="term" value="F:RNA binding"/>
    <property type="evidence" value="ECO:0007669"/>
    <property type="project" value="UniProtKB-KW"/>
</dbReference>
<gene>
    <name evidence="3" type="ORF">GSPATT00022129001</name>
</gene>
<dbReference type="Pfam" id="PF13865">
    <property type="entry name" value="FoP_duplication"/>
    <property type="match status" value="1"/>
</dbReference>
<dbReference type="KEGG" id="ptm:GSPATT00022129001"/>
<keyword evidence="1" id="KW-0694">RNA-binding</keyword>